<keyword evidence="12" id="KW-1185">Reference proteome</keyword>
<dbReference type="PANTHER" id="PTHR11207:SF0">
    <property type="entry name" value="RIBONUCLEASE 3"/>
    <property type="match status" value="1"/>
</dbReference>
<feature type="binding site" evidence="8">
    <location>
        <position position="111"/>
    </location>
    <ligand>
        <name>Mg(2+)</name>
        <dbReference type="ChEBI" id="CHEBI:18420"/>
    </ligand>
</feature>
<keyword evidence="4 8" id="KW-0540">Nuclease</keyword>
<evidence type="ECO:0000256" key="6">
    <source>
        <dbReference type="ARBA" id="ARBA00022801"/>
    </source>
</evidence>
<keyword evidence="8" id="KW-0819">tRNA processing</keyword>
<evidence type="ECO:0000256" key="4">
    <source>
        <dbReference type="ARBA" id="ARBA00022722"/>
    </source>
</evidence>
<dbReference type="SUPFAM" id="SSF54768">
    <property type="entry name" value="dsRNA-binding domain-like"/>
    <property type="match status" value="1"/>
</dbReference>
<comment type="similarity">
    <text evidence="2">Belongs to the ribonuclease III family.</text>
</comment>
<comment type="subunit">
    <text evidence="8">Homodimer.</text>
</comment>
<reference evidence="11 12" key="1">
    <citation type="submission" date="2024-01" db="EMBL/GenBank/DDBJ databases">
        <title>Novel species of the genus Luteimonas isolated from rivers.</title>
        <authorList>
            <person name="Lu H."/>
        </authorList>
    </citation>
    <scope>NUCLEOTIDE SEQUENCE [LARGE SCALE GENOMIC DNA]</scope>
    <source>
        <strain evidence="11 12">FXH3W</strain>
    </source>
</reference>
<dbReference type="InterPro" id="IPR000999">
    <property type="entry name" value="RNase_III_dom"/>
</dbReference>
<keyword evidence="5 8" id="KW-0255">Endonuclease</keyword>
<name>A0ABU7UZA4_9GAMM</name>
<keyword evidence="8" id="KW-0963">Cytoplasm</keyword>
<dbReference type="InterPro" id="IPR011907">
    <property type="entry name" value="RNase_III"/>
</dbReference>
<evidence type="ECO:0000256" key="3">
    <source>
        <dbReference type="ARBA" id="ARBA00022664"/>
    </source>
</evidence>
<dbReference type="Proteomes" id="UP001356170">
    <property type="component" value="Unassembled WGS sequence"/>
</dbReference>
<dbReference type="Gene3D" id="1.10.1520.10">
    <property type="entry name" value="Ribonuclease III domain"/>
    <property type="match status" value="1"/>
</dbReference>
<feature type="active site" evidence="8">
    <location>
        <position position="39"/>
    </location>
</feature>
<dbReference type="PROSITE" id="PS50137">
    <property type="entry name" value="DS_RBD"/>
    <property type="match status" value="1"/>
</dbReference>
<evidence type="ECO:0000313" key="12">
    <source>
        <dbReference type="Proteomes" id="UP001356170"/>
    </source>
</evidence>
<dbReference type="SMART" id="SM00535">
    <property type="entry name" value="RIBOc"/>
    <property type="match status" value="1"/>
</dbReference>
<keyword evidence="8" id="KW-0460">Magnesium</keyword>
<dbReference type="SUPFAM" id="SSF69065">
    <property type="entry name" value="RNase III domain-like"/>
    <property type="match status" value="1"/>
</dbReference>
<dbReference type="InterPro" id="IPR014720">
    <property type="entry name" value="dsRBD_dom"/>
</dbReference>
<evidence type="ECO:0000256" key="7">
    <source>
        <dbReference type="ARBA" id="ARBA00022884"/>
    </source>
</evidence>
<dbReference type="NCBIfam" id="TIGR02191">
    <property type="entry name" value="RNaseIII"/>
    <property type="match status" value="1"/>
</dbReference>
<dbReference type="PROSITE" id="PS00517">
    <property type="entry name" value="RNASE_3_1"/>
    <property type="match status" value="1"/>
</dbReference>
<comment type="catalytic activity">
    <reaction evidence="1 8">
        <text>Endonucleolytic cleavage to 5'-phosphomonoester.</text>
        <dbReference type="EC" id="3.1.26.3"/>
    </reaction>
</comment>
<comment type="caution">
    <text evidence="11">The sequence shown here is derived from an EMBL/GenBank/DDBJ whole genome shotgun (WGS) entry which is preliminary data.</text>
</comment>
<dbReference type="EC" id="3.1.26.3" evidence="8"/>
<evidence type="ECO:0000256" key="8">
    <source>
        <dbReference type="HAMAP-Rule" id="MF_00104"/>
    </source>
</evidence>
<dbReference type="InterPro" id="IPR036389">
    <property type="entry name" value="RNase_III_sf"/>
</dbReference>
<evidence type="ECO:0000259" key="10">
    <source>
        <dbReference type="PROSITE" id="PS50142"/>
    </source>
</evidence>
<keyword evidence="6 8" id="KW-0378">Hydrolase</keyword>
<keyword evidence="8" id="KW-0479">Metal-binding</keyword>
<feature type="binding site" evidence="8">
    <location>
        <position position="108"/>
    </location>
    <ligand>
        <name>Mg(2+)</name>
        <dbReference type="ChEBI" id="CHEBI:18420"/>
    </ligand>
</feature>
<sequence>MANALRLAHTFRDGELLQKALRHRSAGAPHNERFEFLGDALLNAIIAQELFRRFPKADEGALTRARAELVRESALAGVAQTIDLAGHLQLGPGELKSGGHRRASIQADAVEAIIAAVFLDSDMATAHAFVLHYWEPLLQALPPISKIVKDPKTRLQELLQGRGHEVPTYELAGETGPDHAREFSVRCIIPQFSIETQGEASSRRAAEQIAADMALTRLLERL</sequence>
<keyword evidence="3 8" id="KW-0507">mRNA processing</keyword>
<evidence type="ECO:0000256" key="2">
    <source>
        <dbReference type="ARBA" id="ARBA00010183"/>
    </source>
</evidence>
<dbReference type="RefSeq" id="WP_331690348.1">
    <property type="nucleotide sequence ID" value="NZ_JAZHBN010000011.1"/>
</dbReference>
<comment type="subcellular location">
    <subcellularLocation>
        <location evidence="8">Cytoplasm</location>
    </subcellularLocation>
</comment>
<feature type="domain" description="DRBM" evidence="9">
    <location>
        <begin position="150"/>
        <end position="220"/>
    </location>
</feature>
<keyword evidence="8" id="KW-0699">rRNA-binding</keyword>
<accession>A0ABU7UZA4</accession>
<evidence type="ECO:0000256" key="5">
    <source>
        <dbReference type="ARBA" id="ARBA00022759"/>
    </source>
</evidence>
<feature type="domain" description="RNase III" evidence="10">
    <location>
        <begin position="6"/>
        <end position="122"/>
    </location>
</feature>
<proteinExistence type="inferred from homology"/>
<dbReference type="Gene3D" id="3.30.160.20">
    <property type="match status" value="1"/>
</dbReference>
<dbReference type="GO" id="GO:0004525">
    <property type="term" value="F:ribonuclease III activity"/>
    <property type="evidence" value="ECO:0007669"/>
    <property type="project" value="UniProtKB-EC"/>
</dbReference>
<keyword evidence="8" id="KW-0698">rRNA processing</keyword>
<dbReference type="Pfam" id="PF00035">
    <property type="entry name" value="dsrm"/>
    <property type="match status" value="1"/>
</dbReference>
<evidence type="ECO:0000256" key="1">
    <source>
        <dbReference type="ARBA" id="ARBA00000109"/>
    </source>
</evidence>
<comment type="cofactor">
    <cofactor evidence="8">
        <name>Mg(2+)</name>
        <dbReference type="ChEBI" id="CHEBI:18420"/>
    </cofactor>
</comment>
<gene>
    <name evidence="8 11" type="primary">rnc</name>
    <name evidence="11" type="ORF">V3390_06375</name>
</gene>
<dbReference type="PROSITE" id="PS50142">
    <property type="entry name" value="RNASE_3_2"/>
    <property type="match status" value="1"/>
</dbReference>
<dbReference type="CDD" id="cd10845">
    <property type="entry name" value="DSRM_RNAse_III_family"/>
    <property type="match status" value="1"/>
</dbReference>
<dbReference type="HAMAP" id="MF_00104">
    <property type="entry name" value="RNase_III"/>
    <property type="match status" value="1"/>
</dbReference>
<feature type="active site" evidence="8">
    <location>
        <position position="111"/>
    </location>
</feature>
<comment type="function">
    <text evidence="8">Digests double-stranded RNA. Involved in the processing of primary rRNA transcript to yield the immediate precursors to the large and small rRNAs (23S and 16S). Processes some mRNAs, and tRNAs when they are encoded in the rRNA operon. Processes pre-crRNA and tracrRNA of type II CRISPR loci if present in the organism.</text>
</comment>
<organism evidence="11 12">
    <name type="scientific">Aquilutibacter rugosus</name>
    <dbReference type="NCBI Taxonomy" id="3115820"/>
    <lineage>
        <taxon>Bacteria</taxon>
        <taxon>Pseudomonadati</taxon>
        <taxon>Pseudomonadota</taxon>
        <taxon>Gammaproteobacteria</taxon>
        <taxon>Lysobacterales</taxon>
        <taxon>Lysobacteraceae</taxon>
        <taxon>Aquilutibacter</taxon>
    </lineage>
</organism>
<dbReference type="SMART" id="SM00358">
    <property type="entry name" value="DSRM"/>
    <property type="match status" value="1"/>
</dbReference>
<dbReference type="Pfam" id="PF14622">
    <property type="entry name" value="Ribonucleas_3_3"/>
    <property type="match status" value="1"/>
</dbReference>
<dbReference type="CDD" id="cd00593">
    <property type="entry name" value="RIBOc"/>
    <property type="match status" value="1"/>
</dbReference>
<keyword evidence="7 8" id="KW-0694">RNA-binding</keyword>
<protein>
    <recommendedName>
        <fullName evidence="8">Ribonuclease 3</fullName>
        <ecNumber evidence="8">3.1.26.3</ecNumber>
    </recommendedName>
    <alternativeName>
        <fullName evidence="8">Ribonuclease III</fullName>
        <shortName evidence="8">RNase III</shortName>
    </alternativeName>
</protein>
<feature type="binding site" evidence="8">
    <location>
        <position position="35"/>
    </location>
    <ligand>
        <name>Mg(2+)</name>
        <dbReference type="ChEBI" id="CHEBI:18420"/>
    </ligand>
</feature>
<dbReference type="EMBL" id="JAZHBO010000002">
    <property type="protein sequence ID" value="MEF2155859.1"/>
    <property type="molecule type" value="Genomic_DNA"/>
</dbReference>
<evidence type="ECO:0000259" key="9">
    <source>
        <dbReference type="PROSITE" id="PS50137"/>
    </source>
</evidence>
<dbReference type="PANTHER" id="PTHR11207">
    <property type="entry name" value="RIBONUCLEASE III"/>
    <property type="match status" value="1"/>
</dbReference>
<evidence type="ECO:0000313" key="11">
    <source>
        <dbReference type="EMBL" id="MEF2155859.1"/>
    </source>
</evidence>